<organism evidence="7 8">
    <name type="scientific">Crotalus adamanteus</name>
    <name type="common">Eastern diamondback rattlesnake</name>
    <dbReference type="NCBI Taxonomy" id="8729"/>
    <lineage>
        <taxon>Eukaryota</taxon>
        <taxon>Metazoa</taxon>
        <taxon>Chordata</taxon>
        <taxon>Craniata</taxon>
        <taxon>Vertebrata</taxon>
        <taxon>Euteleostomi</taxon>
        <taxon>Lepidosauria</taxon>
        <taxon>Squamata</taxon>
        <taxon>Bifurcata</taxon>
        <taxon>Unidentata</taxon>
        <taxon>Episquamata</taxon>
        <taxon>Toxicofera</taxon>
        <taxon>Serpentes</taxon>
        <taxon>Colubroidea</taxon>
        <taxon>Viperidae</taxon>
        <taxon>Crotalinae</taxon>
        <taxon>Crotalus</taxon>
    </lineage>
</organism>
<dbReference type="PROSITE" id="PS00518">
    <property type="entry name" value="ZF_RING_1"/>
    <property type="match status" value="1"/>
</dbReference>
<evidence type="ECO:0000259" key="6">
    <source>
        <dbReference type="PROSITE" id="PS50119"/>
    </source>
</evidence>
<dbReference type="InterPro" id="IPR000315">
    <property type="entry name" value="Znf_B-box"/>
</dbReference>
<dbReference type="InterPro" id="IPR050143">
    <property type="entry name" value="TRIM/RBCC"/>
</dbReference>
<dbReference type="CDD" id="cd16594">
    <property type="entry name" value="RING-HC_TRIM7-like_C-IV"/>
    <property type="match status" value="1"/>
</dbReference>
<sequence length="332" mass="38158">MAAEAPLQYLLEEATCSICLDYFQDPVLIPECGHNFCRGCLTGSWGTSESEASCPQCRQTFGPRNVLPNRQLARLVEMARRCEDPWGEDGGRVCPKHREPLKLFCKHHETLICVVCDRCKKHRDHSVIPAEEAFQEYQLKVGDCLQAQKEEKEKIAAYKTETEQTVQEMLDLIKKEKKNAVAEFRELQRWLKRQEKLLLARMEETEKEILARRDNGLAGLCSLDDLIQEIEEKHQQPASKLLQDIGSILKKYQAKKTFENPVDLLLEPKWTIWDYNDITVLLKSAMKKLRDTLETGFQLQEVNIILDPDIAHPGCLDISEDQNSIKGRSAFD</sequence>
<evidence type="ECO:0000259" key="5">
    <source>
        <dbReference type="PROSITE" id="PS50089"/>
    </source>
</evidence>
<feature type="domain" description="RING-type" evidence="5">
    <location>
        <begin position="16"/>
        <end position="58"/>
    </location>
</feature>
<evidence type="ECO:0000256" key="1">
    <source>
        <dbReference type="ARBA" id="ARBA00022723"/>
    </source>
</evidence>
<evidence type="ECO:0000256" key="2">
    <source>
        <dbReference type="ARBA" id="ARBA00022771"/>
    </source>
</evidence>
<protein>
    <submittedName>
        <fullName evidence="7">Zinc finger protein RFP-like</fullName>
    </submittedName>
</protein>
<dbReference type="SUPFAM" id="SSF57850">
    <property type="entry name" value="RING/U-box"/>
    <property type="match status" value="1"/>
</dbReference>
<dbReference type="Pfam" id="PF13445">
    <property type="entry name" value="zf-RING_UBOX"/>
    <property type="match status" value="1"/>
</dbReference>
<keyword evidence="2 4" id="KW-0863">Zinc-finger</keyword>
<evidence type="ECO:0000313" key="8">
    <source>
        <dbReference type="Proteomes" id="UP001474421"/>
    </source>
</evidence>
<evidence type="ECO:0000256" key="3">
    <source>
        <dbReference type="ARBA" id="ARBA00022833"/>
    </source>
</evidence>
<proteinExistence type="predicted"/>
<evidence type="ECO:0000313" key="7">
    <source>
        <dbReference type="EMBL" id="KAK9405738.1"/>
    </source>
</evidence>
<dbReference type="Gene3D" id="3.30.160.60">
    <property type="entry name" value="Classic Zinc Finger"/>
    <property type="match status" value="1"/>
</dbReference>
<dbReference type="PROSITE" id="PS50119">
    <property type="entry name" value="ZF_BBOX"/>
    <property type="match status" value="1"/>
</dbReference>
<keyword evidence="3" id="KW-0862">Zinc</keyword>
<dbReference type="GO" id="GO:0008270">
    <property type="term" value="F:zinc ion binding"/>
    <property type="evidence" value="ECO:0007669"/>
    <property type="project" value="UniProtKB-KW"/>
</dbReference>
<dbReference type="EMBL" id="JAOTOJ010000002">
    <property type="protein sequence ID" value="KAK9405738.1"/>
    <property type="molecule type" value="Genomic_DNA"/>
</dbReference>
<dbReference type="Proteomes" id="UP001474421">
    <property type="component" value="Unassembled WGS sequence"/>
</dbReference>
<gene>
    <name evidence="7" type="ORF">NXF25_004512</name>
</gene>
<dbReference type="AlphaFoldDB" id="A0AAW1BW73"/>
<dbReference type="Gene3D" id="3.30.40.10">
    <property type="entry name" value="Zinc/RING finger domain, C3HC4 (zinc finger)"/>
    <property type="match status" value="1"/>
</dbReference>
<keyword evidence="8" id="KW-1185">Reference proteome</keyword>
<dbReference type="InterPro" id="IPR013083">
    <property type="entry name" value="Znf_RING/FYVE/PHD"/>
</dbReference>
<dbReference type="InterPro" id="IPR027370">
    <property type="entry name" value="Znf-RING_euk"/>
</dbReference>
<dbReference type="SMART" id="SM00336">
    <property type="entry name" value="BBOX"/>
    <property type="match status" value="1"/>
</dbReference>
<comment type="caution">
    <text evidence="7">The sequence shown here is derived from an EMBL/GenBank/DDBJ whole genome shotgun (WGS) entry which is preliminary data.</text>
</comment>
<dbReference type="Pfam" id="PF00643">
    <property type="entry name" value="zf-B_box"/>
    <property type="match status" value="1"/>
</dbReference>
<dbReference type="SMART" id="SM00184">
    <property type="entry name" value="RING"/>
    <property type="match status" value="1"/>
</dbReference>
<accession>A0AAW1BW73</accession>
<dbReference type="PROSITE" id="PS50089">
    <property type="entry name" value="ZF_RING_2"/>
    <property type="match status" value="1"/>
</dbReference>
<dbReference type="SUPFAM" id="SSF57845">
    <property type="entry name" value="B-box zinc-binding domain"/>
    <property type="match status" value="1"/>
</dbReference>
<reference evidence="7 8" key="1">
    <citation type="journal article" date="2024" name="Proc. Natl. Acad. Sci. U.S.A.">
        <title>The genetic regulatory architecture and epigenomic basis for age-related changes in rattlesnake venom.</title>
        <authorList>
            <person name="Hogan M.P."/>
            <person name="Holding M.L."/>
            <person name="Nystrom G.S."/>
            <person name="Colston T.J."/>
            <person name="Bartlett D.A."/>
            <person name="Mason A.J."/>
            <person name="Ellsworth S.A."/>
            <person name="Rautsaw R.M."/>
            <person name="Lawrence K.C."/>
            <person name="Strickland J.L."/>
            <person name="He B."/>
            <person name="Fraser P."/>
            <person name="Margres M.J."/>
            <person name="Gilbert D.M."/>
            <person name="Gibbs H.L."/>
            <person name="Parkinson C.L."/>
            <person name="Rokyta D.R."/>
        </authorList>
    </citation>
    <scope>NUCLEOTIDE SEQUENCE [LARGE SCALE GENOMIC DNA]</scope>
    <source>
        <strain evidence="7">DRR0105</strain>
    </source>
</reference>
<dbReference type="PANTHER" id="PTHR24103">
    <property type="entry name" value="E3 UBIQUITIN-PROTEIN LIGASE TRIM"/>
    <property type="match status" value="1"/>
</dbReference>
<evidence type="ECO:0000256" key="4">
    <source>
        <dbReference type="PROSITE-ProRule" id="PRU00024"/>
    </source>
</evidence>
<feature type="domain" description="B box-type" evidence="6">
    <location>
        <begin position="89"/>
        <end position="130"/>
    </location>
</feature>
<keyword evidence="1" id="KW-0479">Metal-binding</keyword>
<dbReference type="InterPro" id="IPR017907">
    <property type="entry name" value="Znf_RING_CS"/>
</dbReference>
<name>A0AAW1BW73_CROAD</name>
<dbReference type="InterPro" id="IPR001841">
    <property type="entry name" value="Znf_RING"/>
</dbReference>